<dbReference type="KEGG" id="cbr:CBG_27653"/>
<dbReference type="AlphaFoldDB" id="B6IJ98"/>
<name>B6IJ98_CAEBR</name>
<dbReference type="Proteomes" id="UP000008549">
    <property type="component" value="Unassembled WGS sequence"/>
</dbReference>
<sequence length="34" mass="3890">MDAWLSSLQRCAFYALPFCWEGLDPLLTTQSTPQ</sequence>
<dbReference type="InParanoid" id="B6IJ98"/>
<accession>B6IJ98</accession>
<gene>
    <name evidence="1" type="ORF">CBG27653</name>
    <name evidence="1" type="ORF">CBG_27653</name>
</gene>
<protein>
    <submittedName>
        <fullName evidence="1">Protein CBG27653</fullName>
    </submittedName>
</protein>
<dbReference type="RefSeq" id="XP_045099493.1">
    <property type="nucleotide sequence ID" value="XM_045239510.1"/>
</dbReference>
<dbReference type="CTD" id="68919103"/>
<dbReference type="HOGENOM" id="CLU_3377567_0_0_1"/>
<dbReference type="EMBL" id="HE600983">
    <property type="protein sequence ID" value="CAR99932.1"/>
    <property type="molecule type" value="Genomic_DNA"/>
</dbReference>
<reference evidence="1 2" key="2">
    <citation type="journal article" date="2011" name="PLoS Genet.">
        <title>Caenorhabditis briggsae recombinant inbred line genotypes reveal inter-strain incompatibility and the evolution of recombination.</title>
        <authorList>
            <person name="Ross J.A."/>
            <person name="Koboldt D.C."/>
            <person name="Staisch J.E."/>
            <person name="Chamberlin H.M."/>
            <person name="Gupta B.P."/>
            <person name="Miller R.D."/>
            <person name="Baird S.E."/>
            <person name="Haag E.S."/>
        </authorList>
    </citation>
    <scope>NUCLEOTIDE SEQUENCE [LARGE SCALE GENOMIC DNA]</scope>
    <source>
        <strain evidence="1 2">AF16</strain>
    </source>
</reference>
<keyword evidence="2" id="KW-1185">Reference proteome</keyword>
<evidence type="ECO:0000313" key="1">
    <source>
        <dbReference type="EMBL" id="CAR99932.1"/>
    </source>
</evidence>
<evidence type="ECO:0000313" key="2">
    <source>
        <dbReference type="Proteomes" id="UP000008549"/>
    </source>
</evidence>
<organism evidence="1 2">
    <name type="scientific">Caenorhabditis briggsae</name>
    <dbReference type="NCBI Taxonomy" id="6238"/>
    <lineage>
        <taxon>Eukaryota</taxon>
        <taxon>Metazoa</taxon>
        <taxon>Ecdysozoa</taxon>
        <taxon>Nematoda</taxon>
        <taxon>Chromadorea</taxon>
        <taxon>Rhabditida</taxon>
        <taxon>Rhabditina</taxon>
        <taxon>Rhabditomorpha</taxon>
        <taxon>Rhabditoidea</taxon>
        <taxon>Rhabditidae</taxon>
        <taxon>Peloderinae</taxon>
        <taxon>Caenorhabditis</taxon>
    </lineage>
</organism>
<proteinExistence type="predicted"/>
<reference evidence="1 2" key="1">
    <citation type="journal article" date="2003" name="PLoS Biol.">
        <title>The genome sequence of Caenorhabditis briggsae: a platform for comparative genomics.</title>
        <authorList>
            <person name="Stein L.D."/>
            <person name="Bao Z."/>
            <person name="Blasiar D."/>
            <person name="Blumenthal T."/>
            <person name="Brent M.R."/>
            <person name="Chen N."/>
            <person name="Chinwalla A."/>
            <person name="Clarke L."/>
            <person name="Clee C."/>
            <person name="Coghlan A."/>
            <person name="Coulson A."/>
            <person name="D'Eustachio P."/>
            <person name="Fitch D.H."/>
            <person name="Fulton L.A."/>
            <person name="Fulton R.E."/>
            <person name="Griffiths-Jones S."/>
            <person name="Harris T.W."/>
            <person name="Hillier L.W."/>
            <person name="Kamath R."/>
            <person name="Kuwabara P.E."/>
            <person name="Mardis E.R."/>
            <person name="Marra M.A."/>
            <person name="Miner T.L."/>
            <person name="Minx P."/>
            <person name="Mullikin J.C."/>
            <person name="Plumb R.W."/>
            <person name="Rogers J."/>
            <person name="Schein J.E."/>
            <person name="Sohrmann M."/>
            <person name="Spieth J."/>
            <person name="Stajich J.E."/>
            <person name="Wei C."/>
            <person name="Willey D."/>
            <person name="Wilson R.K."/>
            <person name="Durbin R."/>
            <person name="Waterston R.H."/>
        </authorList>
    </citation>
    <scope>NUCLEOTIDE SEQUENCE [LARGE SCALE GENOMIC DNA]</scope>
    <source>
        <strain evidence="1 2">AF16</strain>
    </source>
</reference>
<dbReference type="GeneID" id="68919103"/>